<protein>
    <submittedName>
        <fullName evidence="12">COX15/CtaA family protein</fullName>
    </submittedName>
</protein>
<dbReference type="AlphaFoldDB" id="A0A6I4I407"/>
<dbReference type="RefSeq" id="WP_157525426.1">
    <property type="nucleotide sequence ID" value="NZ_CP066775.1"/>
</dbReference>
<comment type="pathway">
    <text evidence="11">Porphyrin-containing compound metabolism.</text>
</comment>
<dbReference type="InterPro" id="IPR003780">
    <property type="entry name" value="COX15/CtaA_fam"/>
</dbReference>
<name>A0A6I4I407_9SPHI</name>
<evidence type="ECO:0000256" key="1">
    <source>
        <dbReference type="ARBA" id="ARBA00004141"/>
    </source>
</evidence>
<dbReference type="PANTHER" id="PTHR35457">
    <property type="entry name" value="HEME A SYNTHASE"/>
    <property type="match status" value="1"/>
</dbReference>
<keyword evidence="6" id="KW-0560">Oxidoreductase</keyword>
<keyword evidence="4" id="KW-0479">Metal-binding</keyword>
<keyword evidence="13" id="KW-1185">Reference proteome</keyword>
<reference evidence="12 13" key="1">
    <citation type="submission" date="2020-12" db="EMBL/GenBank/DDBJ databases">
        <title>HMF7856_wgs.fasta genome submission.</title>
        <authorList>
            <person name="Kang H."/>
            <person name="Kim H."/>
            <person name="Joh K."/>
        </authorList>
    </citation>
    <scope>NUCLEOTIDE SEQUENCE [LARGE SCALE GENOMIC DNA]</scope>
    <source>
        <strain evidence="12 13">HMF7856</strain>
    </source>
</reference>
<dbReference type="GO" id="GO:0016491">
    <property type="term" value="F:oxidoreductase activity"/>
    <property type="evidence" value="ECO:0007669"/>
    <property type="project" value="UniProtKB-KW"/>
</dbReference>
<dbReference type="GO" id="GO:0016020">
    <property type="term" value="C:membrane"/>
    <property type="evidence" value="ECO:0007669"/>
    <property type="project" value="UniProtKB-SubCell"/>
</dbReference>
<gene>
    <name evidence="12" type="ORF">GO620_011085</name>
</gene>
<evidence type="ECO:0000256" key="10">
    <source>
        <dbReference type="ARBA" id="ARBA00023157"/>
    </source>
</evidence>
<accession>A0A6I4I407</accession>
<evidence type="ECO:0000256" key="2">
    <source>
        <dbReference type="ARBA" id="ARBA00022475"/>
    </source>
</evidence>
<evidence type="ECO:0000256" key="4">
    <source>
        <dbReference type="ARBA" id="ARBA00022723"/>
    </source>
</evidence>
<evidence type="ECO:0000256" key="8">
    <source>
        <dbReference type="ARBA" id="ARBA00023133"/>
    </source>
</evidence>
<keyword evidence="8" id="KW-0350">Heme biosynthesis</keyword>
<evidence type="ECO:0000256" key="9">
    <source>
        <dbReference type="ARBA" id="ARBA00023136"/>
    </source>
</evidence>
<keyword evidence="5" id="KW-1133">Transmembrane helix</keyword>
<keyword evidence="9" id="KW-0472">Membrane</keyword>
<comment type="subcellular location">
    <subcellularLocation>
        <location evidence="1">Membrane</location>
        <topology evidence="1">Multi-pass membrane protein</topology>
    </subcellularLocation>
</comment>
<evidence type="ECO:0000256" key="7">
    <source>
        <dbReference type="ARBA" id="ARBA00023004"/>
    </source>
</evidence>
<evidence type="ECO:0000256" key="11">
    <source>
        <dbReference type="ARBA" id="ARBA00023444"/>
    </source>
</evidence>
<keyword evidence="2" id="KW-1003">Cell membrane</keyword>
<dbReference type="Pfam" id="PF02628">
    <property type="entry name" value="COX15-CtaA"/>
    <property type="match status" value="2"/>
</dbReference>
<keyword evidence="3" id="KW-0812">Transmembrane</keyword>
<evidence type="ECO:0000256" key="6">
    <source>
        <dbReference type="ARBA" id="ARBA00023002"/>
    </source>
</evidence>
<dbReference type="GO" id="GO:0006784">
    <property type="term" value="P:heme A biosynthetic process"/>
    <property type="evidence" value="ECO:0007669"/>
    <property type="project" value="InterPro"/>
</dbReference>
<dbReference type="PANTHER" id="PTHR35457:SF1">
    <property type="entry name" value="HEME A SYNTHASE"/>
    <property type="match status" value="1"/>
</dbReference>
<dbReference type="GO" id="GO:0046872">
    <property type="term" value="F:metal ion binding"/>
    <property type="evidence" value="ECO:0007669"/>
    <property type="project" value="UniProtKB-KW"/>
</dbReference>
<evidence type="ECO:0000256" key="5">
    <source>
        <dbReference type="ARBA" id="ARBA00022989"/>
    </source>
</evidence>
<dbReference type="EMBL" id="CP066775">
    <property type="protein sequence ID" value="QQL48723.1"/>
    <property type="molecule type" value="Genomic_DNA"/>
</dbReference>
<proteinExistence type="predicted"/>
<evidence type="ECO:0000256" key="3">
    <source>
        <dbReference type="ARBA" id="ARBA00022692"/>
    </source>
</evidence>
<dbReference type="KEGG" id="mgik:GO620_011085"/>
<keyword evidence="7" id="KW-0408">Iron</keyword>
<dbReference type="Proteomes" id="UP000429232">
    <property type="component" value="Chromosome"/>
</dbReference>
<evidence type="ECO:0000313" key="12">
    <source>
        <dbReference type="EMBL" id="QQL48723.1"/>
    </source>
</evidence>
<evidence type="ECO:0000313" key="13">
    <source>
        <dbReference type="Proteomes" id="UP000429232"/>
    </source>
</evidence>
<organism evidence="12 13">
    <name type="scientific">Mucilaginibacter ginkgonis</name>
    <dbReference type="NCBI Taxonomy" id="2682091"/>
    <lineage>
        <taxon>Bacteria</taxon>
        <taxon>Pseudomonadati</taxon>
        <taxon>Bacteroidota</taxon>
        <taxon>Sphingobacteriia</taxon>
        <taxon>Sphingobacteriales</taxon>
        <taxon>Sphingobacteriaceae</taxon>
        <taxon>Mucilaginibacter</taxon>
    </lineage>
</organism>
<sequence length="352" mass="38733">MSIASRRTKFRKVNVAAIASLFLVILAGGVVRSSGSGMGCPDWPKCFGRYIPPTDASQLPKDYKEKYIGRRVKKNTHFAKLLDALGYNQLADRIRRDRSVLLVEDFNAANTWTEYVNRLVGVVAGFLLIAAVVYSFSYRGAENTIPLLSVVNLVLIGVQGWLGSVVVSTNLTSWIVTVHMLLALAILAIAIYTYYLAKNFDRNRGGIAGGLFFLGILSLVVSIIQIVAGTNLREEIDAVSAHSEGLRNDWVSEVGNALSDHRNIAIAVVLINVALFILVRKNYNRHSLQQQLMSLTFLLIMLQIVTGIIMSYWMLPAFAQAAHITLASLVFGAQFYLLLNLTKQGTLQGRAA</sequence>
<keyword evidence="10" id="KW-1015">Disulfide bond</keyword>
<dbReference type="InterPro" id="IPR050450">
    <property type="entry name" value="COX15/CtaA_HemeA_synthase"/>
</dbReference>